<accession>A0A2Z6RSZ8</accession>
<gene>
    <name evidence="3" type="ORF">RCL2_000381100</name>
    <name evidence="2" type="ORF">RclHR1_04170010</name>
</gene>
<evidence type="ECO:0000256" key="1">
    <source>
        <dbReference type="SAM" id="MobiDB-lite"/>
    </source>
</evidence>
<keyword evidence="4" id="KW-1185">Reference proteome</keyword>
<comment type="caution">
    <text evidence="2">The sequence shown here is derived from an EMBL/GenBank/DDBJ whole genome shotgun (WGS) entry which is preliminary data.</text>
</comment>
<protein>
    <submittedName>
        <fullName evidence="3">A disintegrin and metalloproteinase with thrombospondin motifs 7-like</fullName>
    </submittedName>
</protein>
<evidence type="ECO:0000313" key="3">
    <source>
        <dbReference type="EMBL" id="GES76405.1"/>
    </source>
</evidence>
<reference evidence="2 4" key="1">
    <citation type="submission" date="2017-11" db="EMBL/GenBank/DDBJ databases">
        <title>The genome of Rhizophagus clarus HR1 reveals common genetic basis of auxotrophy among arbuscular mycorrhizal fungi.</title>
        <authorList>
            <person name="Kobayashi Y."/>
        </authorList>
    </citation>
    <scope>NUCLEOTIDE SEQUENCE [LARGE SCALE GENOMIC DNA]</scope>
    <source>
        <strain evidence="2 4">HR1</strain>
    </source>
</reference>
<dbReference type="GO" id="GO:0007229">
    <property type="term" value="P:integrin-mediated signaling pathway"/>
    <property type="evidence" value="ECO:0007669"/>
    <property type="project" value="UniProtKB-KW"/>
</dbReference>
<feature type="compositionally biased region" description="Pro residues" evidence="1">
    <location>
        <begin position="102"/>
        <end position="142"/>
    </location>
</feature>
<sequence length="279" mass="32803">MRGVSNHKRFLEIMKNPPRKLNYKVEDLILDIYNNNPYILYLRNERVQIKRAKNYAGRSMWHDEPAEIKEFYKLIALEGNRRYKLKNKQLLQERKKKLTPLRPQPQPPPPPQPQPQTQSPQPPPPPTYYPQLQPPPPQPQLPPIQSLYPQLPPIQLLHPQLPSIQSLYPQLPPIQSLYPQLPPIHSPYPRLPPLQSSRPQLPPLQLLQPKPPPYTPHVYYEYFQPQQQQQPPPPPSTTYLKVQPMPLPPPTCQLRDAKQFHQFHSCCARRQNQFRAEPF</sequence>
<reference evidence="3" key="2">
    <citation type="submission" date="2019-10" db="EMBL/GenBank/DDBJ databases">
        <title>Conservation and host-specific expression of non-tandemly repeated heterogenous ribosome RNA gene in arbuscular mycorrhizal fungi.</title>
        <authorList>
            <person name="Maeda T."/>
            <person name="Kobayashi Y."/>
            <person name="Nakagawa T."/>
            <person name="Ezawa T."/>
            <person name="Yamaguchi K."/>
            <person name="Bino T."/>
            <person name="Nishimoto Y."/>
            <person name="Shigenobu S."/>
            <person name="Kawaguchi M."/>
        </authorList>
    </citation>
    <scope>NUCLEOTIDE SEQUENCE</scope>
    <source>
        <strain evidence="3">HR1</strain>
    </source>
</reference>
<dbReference type="EMBL" id="BLAL01000020">
    <property type="protein sequence ID" value="GES76405.1"/>
    <property type="molecule type" value="Genomic_DNA"/>
</dbReference>
<keyword evidence="3" id="KW-0401">Integrin</keyword>
<dbReference type="AlphaFoldDB" id="A0A2Z6RSZ8"/>
<dbReference type="Proteomes" id="UP000247702">
    <property type="component" value="Unassembled WGS sequence"/>
</dbReference>
<dbReference type="Proteomes" id="UP000615446">
    <property type="component" value="Unassembled WGS sequence"/>
</dbReference>
<feature type="region of interest" description="Disordered" evidence="1">
    <location>
        <begin position="98"/>
        <end position="147"/>
    </location>
</feature>
<dbReference type="EMBL" id="BEXD01003524">
    <property type="protein sequence ID" value="GBC01385.1"/>
    <property type="molecule type" value="Genomic_DNA"/>
</dbReference>
<organism evidence="2 4">
    <name type="scientific">Rhizophagus clarus</name>
    <dbReference type="NCBI Taxonomy" id="94130"/>
    <lineage>
        <taxon>Eukaryota</taxon>
        <taxon>Fungi</taxon>
        <taxon>Fungi incertae sedis</taxon>
        <taxon>Mucoromycota</taxon>
        <taxon>Glomeromycotina</taxon>
        <taxon>Glomeromycetes</taxon>
        <taxon>Glomerales</taxon>
        <taxon>Glomeraceae</taxon>
        <taxon>Rhizophagus</taxon>
    </lineage>
</organism>
<proteinExistence type="predicted"/>
<name>A0A2Z6RSZ8_9GLOM</name>
<evidence type="ECO:0000313" key="4">
    <source>
        <dbReference type="Proteomes" id="UP000247702"/>
    </source>
</evidence>
<dbReference type="PRINTS" id="PR01217">
    <property type="entry name" value="PRICHEXTENSN"/>
</dbReference>
<evidence type="ECO:0000313" key="2">
    <source>
        <dbReference type="EMBL" id="GBC01385.1"/>
    </source>
</evidence>